<gene>
    <name evidence="1" type="ORF">Xentx_01709</name>
</gene>
<protein>
    <submittedName>
        <fullName evidence="1">Uncharacterized protein</fullName>
    </submittedName>
</protein>
<dbReference type="AlphaFoldDB" id="A0A1Q5U3S8"/>
<organism evidence="1 2">
    <name type="scientific">Xenorhabdus thuongxuanensis</name>
    <dbReference type="NCBI Taxonomy" id="1873484"/>
    <lineage>
        <taxon>Bacteria</taxon>
        <taxon>Pseudomonadati</taxon>
        <taxon>Pseudomonadota</taxon>
        <taxon>Gammaproteobacteria</taxon>
        <taxon>Enterobacterales</taxon>
        <taxon>Morganellaceae</taxon>
        <taxon>Xenorhabdus</taxon>
    </lineage>
</organism>
<dbReference type="Proteomes" id="UP000186277">
    <property type="component" value="Unassembled WGS sequence"/>
</dbReference>
<name>A0A1Q5U3S8_9GAMM</name>
<dbReference type="EMBL" id="MKGR01000009">
    <property type="protein sequence ID" value="OKP07105.1"/>
    <property type="molecule type" value="Genomic_DNA"/>
</dbReference>
<keyword evidence="2" id="KW-1185">Reference proteome</keyword>
<dbReference type="OrthoDB" id="7605362at2"/>
<evidence type="ECO:0000313" key="2">
    <source>
        <dbReference type="Proteomes" id="UP000186277"/>
    </source>
</evidence>
<sequence length="152" mass="17364">MRTLGIRVEPKQVSFVVFCNKENDLLCVDEIVVPKTLEIPEQLKYIRNSILDILREYQIQNAALRVAEGVSINKSTLRCYIEAVIQEAFSSSNVEHYFVMRMNTIISRLKINKDDYNSILNSSKKLNKIDNSSFKKAMNEAMMVAVAAVNND</sequence>
<evidence type="ECO:0000313" key="1">
    <source>
        <dbReference type="EMBL" id="OKP07105.1"/>
    </source>
</evidence>
<proteinExistence type="predicted"/>
<reference evidence="1 2" key="1">
    <citation type="submission" date="2016-09" db="EMBL/GenBank/DDBJ databases">
        <title>Xenorhabdus thuongxuanensis sp. nov. and Xenorhabdus eapokensis sp. nov., isolated from Steinernema species.</title>
        <authorList>
            <person name="Kaempfer P."/>
            <person name="Tobias N.J."/>
            <person name="Phan Ke L."/>
            <person name="Bode H.B."/>
            <person name="Glaeser S.P."/>
        </authorList>
    </citation>
    <scope>NUCLEOTIDE SEQUENCE [LARGE SCALE GENOMIC DNA]</scope>
    <source>
        <strain evidence="1 2">30TX1</strain>
    </source>
</reference>
<accession>A0A1Q5U3S8</accession>
<dbReference type="RefSeq" id="WP_074019817.1">
    <property type="nucleotide sequence ID" value="NZ_CAWMWP010000120.1"/>
</dbReference>
<comment type="caution">
    <text evidence="1">The sequence shown here is derived from an EMBL/GenBank/DDBJ whole genome shotgun (WGS) entry which is preliminary data.</text>
</comment>